<dbReference type="EMBL" id="SROY01000001">
    <property type="protein sequence ID" value="TLX22927.1"/>
    <property type="molecule type" value="Genomic_DNA"/>
</dbReference>
<dbReference type="STRING" id="1123377.GCA_000423885_01445"/>
<comment type="caution">
    <text evidence="1">The sequence shown here is derived from an EMBL/GenBank/DDBJ whole genome shotgun (WGS) entry which is preliminary data.</text>
</comment>
<reference evidence="1 2" key="1">
    <citation type="submission" date="2019-04" db="EMBL/GenBank/DDBJ databases">
        <authorList>
            <person name="Grouzdev D.S."/>
            <person name="Nazina T.N."/>
        </authorList>
    </citation>
    <scope>NUCLEOTIDE SEQUENCE [LARGE SCALE GENOMIC DNA]</scope>
    <source>
        <strain evidence="1 2">SHC 3-19</strain>
    </source>
</reference>
<gene>
    <name evidence="1" type="ORF">E5S66_02575</name>
</gene>
<evidence type="ECO:0000313" key="2">
    <source>
        <dbReference type="Proteomes" id="UP000308508"/>
    </source>
</evidence>
<name>A0A5R9PIP6_9GAMM</name>
<dbReference type="Proteomes" id="UP000308508">
    <property type="component" value="Unassembled WGS sequence"/>
</dbReference>
<dbReference type="AlphaFoldDB" id="A0A5R9PIP6"/>
<accession>A0A5R9PIP6</accession>
<protein>
    <submittedName>
        <fullName evidence="1">Uncharacterized protein</fullName>
    </submittedName>
</protein>
<organism evidence="1 2">
    <name type="scientific">Thermomonas fusca</name>
    <dbReference type="NCBI Taxonomy" id="215690"/>
    <lineage>
        <taxon>Bacteria</taxon>
        <taxon>Pseudomonadati</taxon>
        <taxon>Pseudomonadota</taxon>
        <taxon>Gammaproteobacteria</taxon>
        <taxon>Lysobacterales</taxon>
        <taxon>Lysobacteraceae</taxon>
        <taxon>Thermomonas</taxon>
    </lineage>
</organism>
<keyword evidence="2" id="KW-1185">Reference proteome</keyword>
<evidence type="ECO:0000313" key="1">
    <source>
        <dbReference type="EMBL" id="TLX22927.1"/>
    </source>
</evidence>
<proteinExistence type="predicted"/>
<sequence length="192" mass="21396">MQWRENRRLRMAVLVAMVALALHLLDGLDRHRESAMRQHAADIGLRQRLERVAGQPEWVERAKQAEAELDGMRREMRVTANAGQAQAEIEAWLTEFAAAQKLSGPVVKVQDVLEVPGHPELVQVLARLDGTLPAFAQHSLVQALERGLPWMQVERLDIGEQSEPKISLVMRAYYRRAGQGVVAGTVVSEAAP</sequence>